<dbReference type="PANTHER" id="PTHR28180">
    <property type="entry name" value="CONSERVED MITOCHONDRIAL PROTEIN-RELATED"/>
    <property type="match status" value="1"/>
</dbReference>
<protein>
    <submittedName>
        <fullName evidence="1">Uncharacterized protein</fullName>
    </submittedName>
</protein>
<organism evidence="1 2">
    <name type="scientific">Conoideocrella luteorostrata</name>
    <dbReference type="NCBI Taxonomy" id="1105319"/>
    <lineage>
        <taxon>Eukaryota</taxon>
        <taxon>Fungi</taxon>
        <taxon>Dikarya</taxon>
        <taxon>Ascomycota</taxon>
        <taxon>Pezizomycotina</taxon>
        <taxon>Sordariomycetes</taxon>
        <taxon>Hypocreomycetidae</taxon>
        <taxon>Hypocreales</taxon>
        <taxon>Clavicipitaceae</taxon>
        <taxon>Conoideocrella</taxon>
    </lineage>
</organism>
<dbReference type="PANTHER" id="PTHR28180:SF2">
    <property type="entry name" value="PEROXISOMAL PROTEIN 2"/>
    <property type="match status" value="1"/>
</dbReference>
<gene>
    <name evidence="1" type="ORF">QQS21_008155</name>
</gene>
<dbReference type="AlphaFoldDB" id="A0AAJ0CNT0"/>
<dbReference type="InterPro" id="IPR052999">
    <property type="entry name" value="PTS1_Protein"/>
</dbReference>
<sequence>MASKQPNILTPELVKQIQGVPSLPPDSWYFISAAVLCALNRPNGVADLFRHAMNDVTRFQDQRRIAMRYREALIKVIPISGMPRRRTPADLLDKLGNETVRSTDFTKTPAREVLTRGQRFVNAVYADKSASPMNVMDSCGTPDLGASARVMYAFY</sequence>
<dbReference type="Proteomes" id="UP001251528">
    <property type="component" value="Unassembled WGS sequence"/>
</dbReference>
<accession>A0AAJ0CNT0</accession>
<keyword evidence="2" id="KW-1185">Reference proteome</keyword>
<proteinExistence type="predicted"/>
<dbReference type="EMBL" id="JASWJB010000179">
    <property type="protein sequence ID" value="KAK2594156.1"/>
    <property type="molecule type" value="Genomic_DNA"/>
</dbReference>
<evidence type="ECO:0000313" key="1">
    <source>
        <dbReference type="EMBL" id="KAK2594156.1"/>
    </source>
</evidence>
<comment type="caution">
    <text evidence="1">The sequence shown here is derived from an EMBL/GenBank/DDBJ whole genome shotgun (WGS) entry which is preliminary data.</text>
</comment>
<name>A0AAJ0CNT0_9HYPO</name>
<evidence type="ECO:0000313" key="2">
    <source>
        <dbReference type="Proteomes" id="UP001251528"/>
    </source>
</evidence>
<reference evidence="1" key="1">
    <citation type="submission" date="2023-06" db="EMBL/GenBank/DDBJ databases">
        <title>Conoideocrella luteorostrata (Hypocreales: Clavicipitaceae), a potential biocontrol fungus for elongate hemlock scale in United States Christmas tree production areas.</title>
        <authorList>
            <person name="Barrett H."/>
            <person name="Lovett B."/>
            <person name="Macias A.M."/>
            <person name="Stajich J.E."/>
            <person name="Kasson M.T."/>
        </authorList>
    </citation>
    <scope>NUCLEOTIDE SEQUENCE</scope>
    <source>
        <strain evidence="1">ARSEF 14590</strain>
    </source>
</reference>